<evidence type="ECO:0000259" key="2">
    <source>
        <dbReference type="Pfam" id="PF03008"/>
    </source>
</evidence>
<reference evidence="3" key="1">
    <citation type="submission" date="2020-01" db="EMBL/GenBank/DDBJ databases">
        <authorList>
            <person name="Meier V. D."/>
            <person name="Meier V D."/>
        </authorList>
    </citation>
    <scope>NUCLEOTIDE SEQUENCE</scope>
    <source>
        <strain evidence="3">HLG_WM_MAG_06</strain>
    </source>
</reference>
<accession>A0A6S6S714</accession>
<dbReference type="InterPro" id="IPR011579">
    <property type="entry name" value="ATPase_dom"/>
</dbReference>
<proteinExistence type="predicted"/>
<dbReference type="SUPFAM" id="SSF52980">
    <property type="entry name" value="Restriction endonuclease-like"/>
    <property type="match status" value="1"/>
</dbReference>
<dbReference type="EMBL" id="CACVAP010000011">
    <property type="protein sequence ID" value="CAA6798887.1"/>
    <property type="molecule type" value="Genomic_DNA"/>
</dbReference>
<dbReference type="GO" id="GO:0005524">
    <property type="term" value="F:ATP binding"/>
    <property type="evidence" value="ECO:0007669"/>
    <property type="project" value="InterPro"/>
</dbReference>
<gene>
    <name evidence="3" type="ORF">HELGO_WM2355</name>
</gene>
<feature type="domain" description="ATPase" evidence="1">
    <location>
        <begin position="2"/>
        <end position="204"/>
    </location>
</feature>
<dbReference type="PANTHER" id="PTHR34704">
    <property type="entry name" value="ATPASE"/>
    <property type="match status" value="1"/>
</dbReference>
<dbReference type="Gene3D" id="3.40.50.300">
    <property type="entry name" value="P-loop containing nucleotide triphosphate hydrolases"/>
    <property type="match status" value="1"/>
</dbReference>
<protein>
    <submittedName>
        <fullName evidence="3">Archaeal ATPase, fused to C-terminal DUF234 domain</fullName>
    </submittedName>
</protein>
<sequence length="440" mass="51389">MFVNRNDELKVLESEYVKKSATFSVIYGRRRVGKTALISEYIRDKTHIYLYATEGNIAQQLLGFTKQIKAFVEPRVAKNLSFESFTDAFEFLVELPLDSKLILVIDEYQNLCKLEKGFSSSLQRVWDLYLSKSNIHLILCGSVLSMMHSEVLAYNAPLYGRRTTNIHLKALHFKYIATFLPNLSPEELMNVYASFGTIPKYLNEYESSKSFKENIVEKILDKNAYLYSEGNFLLKQEISDAGNYFAILESIAKGNTKVGAIASNLSKPSTFLTPYLQKLLELDILMKEVPITESNPLKSKLGRYKIKDKFLNFWFYYVYKNYNYLEVNQTDVVLDELELNFNDRFVSFAFEDYVLEDMLLNHKKYFSFRPHKIGRWWNNKEEIDIVAFDDDNICFIECKWQNSVKHDKVKEALIRKSSIIKTTKKVSFLVVTKEDYLKFT</sequence>
<evidence type="ECO:0000313" key="3">
    <source>
        <dbReference type="EMBL" id="CAA6798887.1"/>
    </source>
</evidence>
<dbReference type="SUPFAM" id="SSF52540">
    <property type="entry name" value="P-loop containing nucleoside triphosphate hydrolases"/>
    <property type="match status" value="1"/>
</dbReference>
<organism evidence="3">
    <name type="scientific">uncultured Sulfurovum sp</name>
    <dbReference type="NCBI Taxonomy" id="269237"/>
    <lineage>
        <taxon>Bacteria</taxon>
        <taxon>Pseudomonadati</taxon>
        <taxon>Campylobacterota</taxon>
        <taxon>Epsilonproteobacteria</taxon>
        <taxon>Campylobacterales</taxon>
        <taxon>Sulfurovaceae</taxon>
        <taxon>Sulfurovum</taxon>
        <taxon>environmental samples</taxon>
    </lineage>
</organism>
<feature type="domain" description="DUF234" evidence="2">
    <location>
        <begin position="314"/>
        <end position="405"/>
    </location>
</feature>
<dbReference type="InterPro" id="IPR004256">
    <property type="entry name" value="DUF234"/>
</dbReference>
<dbReference type="Pfam" id="PF03008">
    <property type="entry name" value="DUF234"/>
    <property type="match status" value="1"/>
</dbReference>
<dbReference type="Pfam" id="PF01637">
    <property type="entry name" value="ATPase_2"/>
    <property type="match status" value="1"/>
</dbReference>
<dbReference type="AlphaFoldDB" id="A0A6S6S714"/>
<dbReference type="InterPro" id="IPR011335">
    <property type="entry name" value="Restrct_endonuc-II-like"/>
</dbReference>
<dbReference type="PANTHER" id="PTHR34704:SF1">
    <property type="entry name" value="ATPASE"/>
    <property type="match status" value="1"/>
</dbReference>
<dbReference type="InterPro" id="IPR027417">
    <property type="entry name" value="P-loop_NTPase"/>
</dbReference>
<name>A0A6S6S714_9BACT</name>
<evidence type="ECO:0000259" key="1">
    <source>
        <dbReference type="Pfam" id="PF01637"/>
    </source>
</evidence>